<keyword evidence="10" id="KW-0539">Nucleus</keyword>
<keyword evidence="7" id="KW-0805">Transcription regulation</keyword>
<keyword evidence="5" id="KW-0597">Phosphoprotein</keyword>
<dbReference type="EMBL" id="HG806251">
    <property type="protein sequence ID" value="CDW58008.1"/>
    <property type="molecule type" value="Genomic_DNA"/>
</dbReference>
<dbReference type="OrthoDB" id="6382204at2759"/>
<reference evidence="15" key="1">
    <citation type="submission" date="2014-01" db="EMBL/GenBank/DDBJ databases">
        <authorList>
            <person name="Aslett M."/>
        </authorList>
    </citation>
    <scope>NUCLEOTIDE SEQUENCE</scope>
</reference>
<evidence type="ECO:0000313" key="16">
    <source>
        <dbReference type="Proteomes" id="UP000030665"/>
    </source>
</evidence>
<evidence type="ECO:0000256" key="7">
    <source>
        <dbReference type="ARBA" id="ARBA00023015"/>
    </source>
</evidence>
<evidence type="ECO:0000256" key="11">
    <source>
        <dbReference type="ARBA" id="ARBA00024653"/>
    </source>
</evidence>
<dbReference type="STRING" id="36087.A0A077ZEQ1"/>
<evidence type="ECO:0000256" key="2">
    <source>
        <dbReference type="ARBA" id="ARBA00007354"/>
    </source>
</evidence>
<evidence type="ECO:0000256" key="1">
    <source>
        <dbReference type="ARBA" id="ARBA00004123"/>
    </source>
</evidence>
<evidence type="ECO:0000256" key="10">
    <source>
        <dbReference type="ARBA" id="ARBA00023242"/>
    </source>
</evidence>
<reference evidence="15" key="2">
    <citation type="submission" date="2014-03" db="EMBL/GenBank/DDBJ databases">
        <title>The whipworm genome and dual-species transcriptomics of an intimate host-pathogen interaction.</title>
        <authorList>
            <person name="Foth B.J."/>
            <person name="Tsai I.J."/>
            <person name="Reid A.J."/>
            <person name="Bancroft A.J."/>
            <person name="Nichol S."/>
            <person name="Tracey A."/>
            <person name="Holroyd N."/>
            <person name="Cotton J.A."/>
            <person name="Stanley E.J."/>
            <person name="Zarowiecki M."/>
            <person name="Liu J.Z."/>
            <person name="Huckvale T."/>
            <person name="Cooper P.J."/>
            <person name="Grencis R.K."/>
            <person name="Berriman M."/>
        </authorList>
    </citation>
    <scope>NUCLEOTIDE SEQUENCE [LARGE SCALE GENOMIC DNA]</scope>
</reference>
<evidence type="ECO:0000256" key="8">
    <source>
        <dbReference type="ARBA" id="ARBA00023125"/>
    </source>
</evidence>
<accession>A0A077ZEQ1</accession>
<feature type="region of interest" description="Disordered" evidence="13">
    <location>
        <begin position="277"/>
        <end position="300"/>
    </location>
</feature>
<comment type="similarity">
    <text evidence="2">Belongs to the AF4 family.</text>
</comment>
<evidence type="ECO:0000256" key="6">
    <source>
        <dbReference type="ARBA" id="ARBA00022788"/>
    </source>
</evidence>
<dbReference type="InterPro" id="IPR043640">
    <property type="entry name" value="AF4/FMR2_CHD"/>
</dbReference>
<dbReference type="AlphaFoldDB" id="A0A077ZEQ1"/>
<evidence type="ECO:0000313" key="15">
    <source>
        <dbReference type="EMBL" id="CDW58008.1"/>
    </source>
</evidence>
<comment type="subcellular location">
    <subcellularLocation>
        <location evidence="1">Nucleus</location>
    </subcellularLocation>
</comment>
<proteinExistence type="inferred from homology"/>
<dbReference type="PANTHER" id="PTHR10528">
    <property type="entry name" value="AF4/FMR2 FAMILY MEMBER"/>
    <property type="match status" value="1"/>
</dbReference>
<keyword evidence="9" id="KW-0804">Transcription</keyword>
<feature type="domain" description="AF4/FMR2 C-terminal homology" evidence="14">
    <location>
        <begin position="434"/>
        <end position="591"/>
    </location>
</feature>
<evidence type="ECO:0000256" key="9">
    <source>
        <dbReference type="ARBA" id="ARBA00023163"/>
    </source>
</evidence>
<keyword evidence="8" id="KW-0238">DNA-binding</keyword>
<dbReference type="Proteomes" id="UP000030665">
    <property type="component" value="Unassembled WGS sequence"/>
</dbReference>
<dbReference type="GO" id="GO:0010468">
    <property type="term" value="P:regulation of gene expression"/>
    <property type="evidence" value="ECO:0007669"/>
    <property type="project" value="InterPro"/>
</dbReference>
<evidence type="ECO:0000256" key="5">
    <source>
        <dbReference type="ARBA" id="ARBA00022553"/>
    </source>
</evidence>
<dbReference type="GO" id="GO:0032783">
    <property type="term" value="C:super elongation complex"/>
    <property type="evidence" value="ECO:0007669"/>
    <property type="project" value="TreeGrafter"/>
</dbReference>
<evidence type="ECO:0000259" key="14">
    <source>
        <dbReference type="Pfam" id="PF18876"/>
    </source>
</evidence>
<dbReference type="GO" id="GO:0007366">
    <property type="term" value="P:periodic partitioning by pair rule gene"/>
    <property type="evidence" value="ECO:0007669"/>
    <property type="project" value="UniProtKB-KW"/>
</dbReference>
<feature type="compositionally biased region" description="Low complexity" evidence="13">
    <location>
        <begin position="581"/>
        <end position="596"/>
    </location>
</feature>
<dbReference type="GO" id="GO:0003677">
    <property type="term" value="F:DNA binding"/>
    <property type="evidence" value="ECO:0007669"/>
    <property type="project" value="UniProtKB-KW"/>
</dbReference>
<dbReference type="Pfam" id="PF18876">
    <property type="entry name" value="AFF4_CHD"/>
    <property type="match status" value="2"/>
</dbReference>
<keyword evidence="16" id="KW-1185">Reference proteome</keyword>
<keyword evidence="6" id="KW-0562">Pair-rule protein</keyword>
<protein>
    <recommendedName>
        <fullName evidence="3">AF4/FMR2 family member lilli</fullName>
    </recommendedName>
    <alternativeName>
        <fullName evidence="12">Protein lilliputian</fullName>
    </alternativeName>
</protein>
<feature type="compositionally biased region" description="Basic residues" evidence="13">
    <location>
        <begin position="119"/>
        <end position="128"/>
    </location>
</feature>
<comment type="function">
    <text evidence="11">Has a role in transcriptional regulation. Acts in parallel with the Ras/MAPK and the PI3K/PKB pathways in the control of cell identity and cellular growth. Essential for regulation of the cytoskeleton and cell growth but not for cell proliferation or growth rate. Required specifically for the microtubule-based basal transport of lipid droplets. Plays a partially redundant function downstream of Raf in cell fate specification in the developing eye. Pair-rule protein that regulates embryonic cellularization, gastrulation and segmentation.</text>
</comment>
<feature type="region of interest" description="Disordered" evidence="13">
    <location>
        <begin position="28"/>
        <end position="56"/>
    </location>
</feature>
<name>A0A077ZEQ1_TRITR</name>
<feature type="region of interest" description="Disordered" evidence="13">
    <location>
        <begin position="568"/>
        <end position="632"/>
    </location>
</feature>
<sequence length="729" mass="79933">MTIQSSDYAGKTAIPENPWDIDYLISKTLSKSGSPGDAQSNGGRSRGQPSPTSKEQIELSNATCRLNHEMVKQCIDDLFEEEGDRAKSNYNDSASDLEGSVQRSGAESSDDTSKQFPVIKRKKGKKGKRNDLAGPSQLRCTLIDGPMAAEIGDSHCNLKIPNGFTGSKSSSSSPVKCEENRTKADAWTSDVASILMDYSCLLPLLSPIRPQSSTWHYCPTAPVLCRLDLNLIPRLPSPIHAKAVEIGLDEVNGHTEAKRSEVKLSCSDMAPLRCDRVSKSESAPKAGDTSTGIEKPLPPATADLDDVPILERMKKSLGSFRRIVKCATTGNQVQLKQSSNPGGSEQTKALNNLVTRVHKPPALVDSKLRDQPERSISSCGTKRQASLHQQHALSEAMEKSTPVLPPQAKRSRMELHSQCLLQMAPHSALRVYMDEKEPQVYLEKAKRVKHAADAQTADKSLRIILYLESVIYFVLTGYCMEKTLSADSSRPYSMLKETCELLKGVSQKYFAQSAVSVDSYVAFLNSKIEVLSLRVQALLCLKLYELRESQAVNNYRHISQYHLTAKEGGDRQCSSANPYVGSGSHGDQQQSHSQHSTIAGIGSSRQTSPGELPSAIAHSPTPSPASSTGSSHSLAPGLVVIPQNVENMYKQQLSHLHNLMWAHLKWNLSVKKMTKEDEQFFAHLDSVCVPLHITSSISELCTFMLTAADWLRRFHSAQSKNFGRSCGMP</sequence>
<evidence type="ECO:0000256" key="12">
    <source>
        <dbReference type="ARBA" id="ARBA00032149"/>
    </source>
</evidence>
<feature type="compositionally biased region" description="Low complexity" evidence="13">
    <location>
        <begin position="613"/>
        <end position="632"/>
    </location>
</feature>
<keyword evidence="4" id="KW-0217">Developmental protein</keyword>
<evidence type="ECO:0000256" key="4">
    <source>
        <dbReference type="ARBA" id="ARBA00022473"/>
    </source>
</evidence>
<feature type="domain" description="AF4/FMR2 C-terminal homology" evidence="14">
    <location>
        <begin position="608"/>
        <end position="713"/>
    </location>
</feature>
<dbReference type="InterPro" id="IPR007797">
    <property type="entry name" value="AF4/FMR2"/>
</dbReference>
<evidence type="ECO:0000256" key="13">
    <source>
        <dbReference type="SAM" id="MobiDB-lite"/>
    </source>
</evidence>
<evidence type="ECO:0000256" key="3">
    <source>
        <dbReference type="ARBA" id="ARBA00021888"/>
    </source>
</evidence>
<feature type="region of interest" description="Disordered" evidence="13">
    <location>
        <begin position="86"/>
        <end position="133"/>
    </location>
</feature>
<gene>
    <name evidence="15" type="ORF">TTRE_0000630901</name>
</gene>
<dbReference type="PANTHER" id="PTHR10528:SF17">
    <property type="entry name" value="AF4_FMR2 FAMILY MEMBER LILLI"/>
    <property type="match status" value="1"/>
</dbReference>
<organism evidence="15 16">
    <name type="scientific">Trichuris trichiura</name>
    <name type="common">Whipworm</name>
    <name type="synonym">Trichocephalus trichiurus</name>
    <dbReference type="NCBI Taxonomy" id="36087"/>
    <lineage>
        <taxon>Eukaryota</taxon>
        <taxon>Metazoa</taxon>
        <taxon>Ecdysozoa</taxon>
        <taxon>Nematoda</taxon>
        <taxon>Enoplea</taxon>
        <taxon>Dorylaimia</taxon>
        <taxon>Trichinellida</taxon>
        <taxon>Trichuridae</taxon>
        <taxon>Trichuris</taxon>
    </lineage>
</organism>